<proteinExistence type="predicted"/>
<reference evidence="2 3" key="1">
    <citation type="journal article" date="2020" name="Elife">
        <title>Loss of centromere function drives karyotype evolution in closely related Malassezia species.</title>
        <authorList>
            <person name="Sankaranarayanan S.R."/>
            <person name="Ianiri G."/>
            <person name="Coelho M.A."/>
            <person name="Reza M.H."/>
            <person name="Thimmappa B.C."/>
            <person name="Ganguly P."/>
            <person name="Vadnala R.N."/>
            <person name="Sun S."/>
            <person name="Siddharthan R."/>
            <person name="Tellgren-Roth C."/>
            <person name="Dawson T.L."/>
            <person name="Heitman J."/>
            <person name="Sanyal K."/>
        </authorList>
    </citation>
    <scope>NUCLEOTIDE SEQUENCE [LARGE SCALE GENOMIC DNA]</scope>
    <source>
        <strain evidence="2">CBS14141</strain>
    </source>
</reference>
<organism evidence="2 3">
    <name type="scientific">Malassezia furfur</name>
    <name type="common">Pityriasis versicolor infection agent</name>
    <name type="synonym">Pityrosporum furfur</name>
    <dbReference type="NCBI Taxonomy" id="55194"/>
    <lineage>
        <taxon>Eukaryota</taxon>
        <taxon>Fungi</taxon>
        <taxon>Dikarya</taxon>
        <taxon>Basidiomycota</taxon>
        <taxon>Ustilaginomycotina</taxon>
        <taxon>Malasseziomycetes</taxon>
        <taxon>Malasseziales</taxon>
        <taxon>Malasseziaceae</taxon>
        <taxon>Malassezia</taxon>
    </lineage>
</organism>
<dbReference type="EMBL" id="CP046234">
    <property type="protein sequence ID" value="WFD46581.1"/>
    <property type="molecule type" value="Genomic_DNA"/>
</dbReference>
<keyword evidence="3" id="KW-1185">Reference proteome</keyword>
<protein>
    <submittedName>
        <fullName evidence="2">Uncharacterized protein</fullName>
    </submittedName>
</protein>
<feature type="compositionally biased region" description="Acidic residues" evidence="1">
    <location>
        <begin position="38"/>
        <end position="58"/>
    </location>
</feature>
<feature type="region of interest" description="Disordered" evidence="1">
    <location>
        <begin position="1"/>
        <end position="77"/>
    </location>
</feature>
<evidence type="ECO:0000313" key="2">
    <source>
        <dbReference type="EMBL" id="WFD46581.1"/>
    </source>
</evidence>
<gene>
    <name evidence="2" type="ORF">GLX27_001218</name>
</gene>
<sequence>MTQDEVESLLRQSTEPSKEGPTIRRDDFIEALEIVLGEQEERDSDASDAYDPTADDDSVSGSDEAESSRSRNRMPKRKDLHEKARFLYRLLLERIPLVPSSALATYDKDKHVPTEVDDRQLETRRIGLEELRYAAQSLGERATTNEVRVMLTGSSLKCSRRRAHTSGLTPLKGGLRTRVLGYRSRSRERSQQVHLHDLQIRHA</sequence>
<name>A0ABY8EM77_MALFU</name>
<dbReference type="Proteomes" id="UP000818624">
    <property type="component" value="Chromosome 1"/>
</dbReference>
<feature type="compositionally biased region" description="Basic and acidic residues" evidence="1">
    <location>
        <begin position="16"/>
        <end position="28"/>
    </location>
</feature>
<evidence type="ECO:0000313" key="3">
    <source>
        <dbReference type="Proteomes" id="UP000818624"/>
    </source>
</evidence>
<evidence type="ECO:0000256" key="1">
    <source>
        <dbReference type="SAM" id="MobiDB-lite"/>
    </source>
</evidence>
<accession>A0ABY8EM77</accession>